<dbReference type="InterPro" id="IPR001509">
    <property type="entry name" value="Epimerase_deHydtase"/>
</dbReference>
<reference evidence="3 4" key="1">
    <citation type="submission" date="2020-08" db="EMBL/GenBank/DDBJ databases">
        <title>Plant Genome Project.</title>
        <authorList>
            <person name="Zhang R.-G."/>
        </authorList>
    </citation>
    <scope>NUCLEOTIDE SEQUENCE [LARGE SCALE GENOMIC DNA]</scope>
    <source>
        <tissue evidence="3">Rhizome</tissue>
    </source>
</reference>
<proteinExistence type="predicted"/>
<evidence type="ECO:0000259" key="2">
    <source>
        <dbReference type="Pfam" id="PF01370"/>
    </source>
</evidence>
<dbReference type="InterPro" id="IPR036291">
    <property type="entry name" value="NAD(P)-bd_dom_sf"/>
</dbReference>
<dbReference type="AlphaFoldDB" id="A0A8J5EAX3"/>
<gene>
    <name evidence="3" type="ORF">ZIOFF_070522</name>
</gene>
<dbReference type="CDD" id="cd08958">
    <property type="entry name" value="FR_SDR_e"/>
    <property type="match status" value="1"/>
</dbReference>
<feature type="domain" description="NAD-dependent epimerase/dehydratase" evidence="2">
    <location>
        <begin position="35"/>
        <end position="298"/>
    </location>
</feature>
<dbReference type="PANTHER" id="PTHR10366">
    <property type="entry name" value="NAD DEPENDENT EPIMERASE/DEHYDRATASE"/>
    <property type="match status" value="1"/>
</dbReference>
<sequence>MSGRTKLAGSHLASAKSCVAPIIIRMDPAAEKKRMCVTGAGGFIASWLVKLLLSKGYVVHGTIRDPTDPKNAHLKELHPTATENLHLFKVDLLDYESVASAIEGCEGVFHLASPVPSIRVDVIEPAVTGTLNVLKACSEAKVQRLVVVSSVAAVVVSPDAMDKISDEGAWSDAEYCRKTENWYCLSKTLAEHEALNYGEKHGLDVVTVCPAYVIGPLLQPTLNASSMVLINMLNGLSSILFFCTIRTLEDITHGLILCSPHRHVAGTHNSMDNILYYFVDVRDVADALFLVYEKPEASGRYICGPCEVKLSDLIHMLRSLYPNYKYPEKFTEAKGFTLHSEKLEKLGWRYRTLKESLIDSIEFYRNAGLIDNA</sequence>
<evidence type="ECO:0000256" key="1">
    <source>
        <dbReference type="ARBA" id="ARBA00023002"/>
    </source>
</evidence>
<dbReference type="EMBL" id="JACMSC010000021">
    <property type="protein sequence ID" value="KAG6469592.1"/>
    <property type="molecule type" value="Genomic_DNA"/>
</dbReference>
<dbReference type="InterPro" id="IPR050425">
    <property type="entry name" value="NAD(P)_dehydrat-like"/>
</dbReference>
<organism evidence="3 4">
    <name type="scientific">Zingiber officinale</name>
    <name type="common">Ginger</name>
    <name type="synonym">Amomum zingiber</name>
    <dbReference type="NCBI Taxonomy" id="94328"/>
    <lineage>
        <taxon>Eukaryota</taxon>
        <taxon>Viridiplantae</taxon>
        <taxon>Streptophyta</taxon>
        <taxon>Embryophyta</taxon>
        <taxon>Tracheophyta</taxon>
        <taxon>Spermatophyta</taxon>
        <taxon>Magnoliopsida</taxon>
        <taxon>Liliopsida</taxon>
        <taxon>Zingiberales</taxon>
        <taxon>Zingiberaceae</taxon>
        <taxon>Zingiber</taxon>
    </lineage>
</organism>
<comment type="caution">
    <text evidence="3">The sequence shown here is derived from an EMBL/GenBank/DDBJ whole genome shotgun (WGS) entry which is preliminary data.</text>
</comment>
<dbReference type="SUPFAM" id="SSF51735">
    <property type="entry name" value="NAD(P)-binding Rossmann-fold domains"/>
    <property type="match status" value="1"/>
</dbReference>
<name>A0A8J5EAX3_ZINOF</name>
<dbReference type="Proteomes" id="UP000734854">
    <property type="component" value="Unassembled WGS sequence"/>
</dbReference>
<accession>A0A8J5EAX3</accession>
<dbReference type="PANTHER" id="PTHR10366:SF831">
    <property type="entry name" value="NAD-DEPENDENT EPIMERASE_DEHYDRATASE DOMAIN-CONTAINING PROTEIN"/>
    <property type="match status" value="1"/>
</dbReference>
<keyword evidence="4" id="KW-1185">Reference proteome</keyword>
<keyword evidence="1" id="KW-0560">Oxidoreductase</keyword>
<dbReference type="Pfam" id="PF01370">
    <property type="entry name" value="Epimerase"/>
    <property type="match status" value="1"/>
</dbReference>
<protein>
    <recommendedName>
        <fullName evidence="2">NAD-dependent epimerase/dehydratase domain-containing protein</fullName>
    </recommendedName>
</protein>
<dbReference type="GO" id="GO:0016616">
    <property type="term" value="F:oxidoreductase activity, acting on the CH-OH group of donors, NAD or NADP as acceptor"/>
    <property type="evidence" value="ECO:0007669"/>
    <property type="project" value="TreeGrafter"/>
</dbReference>
<evidence type="ECO:0000313" key="4">
    <source>
        <dbReference type="Proteomes" id="UP000734854"/>
    </source>
</evidence>
<evidence type="ECO:0000313" key="3">
    <source>
        <dbReference type="EMBL" id="KAG6469592.1"/>
    </source>
</evidence>
<dbReference type="Gene3D" id="3.40.50.720">
    <property type="entry name" value="NAD(P)-binding Rossmann-like Domain"/>
    <property type="match status" value="1"/>
</dbReference>